<accession>A0ACC0H2T2</accession>
<name>A0ACC0H2T2_9ERIC</name>
<sequence length="86" mass="9095">MVGCFEKMDEEVSDCERAAVADSAAALSEVTVGSTTVVGEEEVVVVNCGNSRTVLSQGSVAISLSDDHEPDRPDELKRKKVLVEGL</sequence>
<dbReference type="Proteomes" id="UP001060215">
    <property type="component" value="Chromosome 7"/>
</dbReference>
<dbReference type="EMBL" id="CM045764">
    <property type="protein sequence ID" value="KAI8007773.1"/>
    <property type="molecule type" value="Genomic_DNA"/>
</dbReference>
<keyword evidence="2" id="KW-1185">Reference proteome</keyword>
<organism evidence="1 2">
    <name type="scientific">Camellia lanceoleosa</name>
    <dbReference type="NCBI Taxonomy" id="1840588"/>
    <lineage>
        <taxon>Eukaryota</taxon>
        <taxon>Viridiplantae</taxon>
        <taxon>Streptophyta</taxon>
        <taxon>Embryophyta</taxon>
        <taxon>Tracheophyta</taxon>
        <taxon>Spermatophyta</taxon>
        <taxon>Magnoliopsida</taxon>
        <taxon>eudicotyledons</taxon>
        <taxon>Gunneridae</taxon>
        <taxon>Pentapetalae</taxon>
        <taxon>asterids</taxon>
        <taxon>Ericales</taxon>
        <taxon>Theaceae</taxon>
        <taxon>Camellia</taxon>
    </lineage>
</organism>
<evidence type="ECO:0000313" key="1">
    <source>
        <dbReference type="EMBL" id="KAI8007773.1"/>
    </source>
</evidence>
<gene>
    <name evidence="1" type="ORF">LOK49_LG07G00246</name>
</gene>
<protein>
    <submittedName>
        <fullName evidence="1">Uncharacterized protein</fullName>
    </submittedName>
</protein>
<comment type="caution">
    <text evidence="1">The sequence shown here is derived from an EMBL/GenBank/DDBJ whole genome shotgun (WGS) entry which is preliminary data.</text>
</comment>
<evidence type="ECO:0000313" key="2">
    <source>
        <dbReference type="Proteomes" id="UP001060215"/>
    </source>
</evidence>
<reference evidence="1 2" key="1">
    <citation type="journal article" date="2022" name="Plant J.">
        <title>Chromosome-level genome of Camellia lanceoleosa provides a valuable resource for understanding genome evolution and self-incompatibility.</title>
        <authorList>
            <person name="Gong W."/>
            <person name="Xiao S."/>
            <person name="Wang L."/>
            <person name="Liao Z."/>
            <person name="Chang Y."/>
            <person name="Mo W."/>
            <person name="Hu G."/>
            <person name="Li W."/>
            <person name="Zhao G."/>
            <person name="Zhu H."/>
            <person name="Hu X."/>
            <person name="Ji K."/>
            <person name="Xiang X."/>
            <person name="Song Q."/>
            <person name="Yuan D."/>
            <person name="Jin S."/>
            <person name="Zhang L."/>
        </authorList>
    </citation>
    <scope>NUCLEOTIDE SEQUENCE [LARGE SCALE GENOMIC DNA]</scope>
    <source>
        <strain evidence="1">SQ_2022a</strain>
    </source>
</reference>
<proteinExistence type="predicted"/>